<reference evidence="1 2" key="1">
    <citation type="journal article" date="2007" name="Int. J. Syst. Evol. Microbiol.">
        <title>Natronorubrum sulfidifaciens sp. nov., an extremely haloalkaliphilic archaeon isolated from Aiding salt lake in Xin-Jiang, China.</title>
        <authorList>
            <person name="Cui H.L."/>
            <person name="Tohty D."/>
            <person name="Liu H.C."/>
            <person name="Liu S.J."/>
            <person name="Oren A."/>
            <person name="Zhou P.J."/>
        </authorList>
    </citation>
    <scope>NUCLEOTIDE SEQUENCE [LARGE SCALE GENOMIC DNA]</scope>
    <source>
        <strain evidence="1 2">7-3</strain>
    </source>
</reference>
<evidence type="ECO:0000313" key="1">
    <source>
        <dbReference type="EMBL" id="QFU83508.1"/>
    </source>
</evidence>
<dbReference type="RefSeq" id="WP_152942466.1">
    <property type="nucleotide sequence ID" value="NZ_CP045488.1"/>
</dbReference>
<proteinExistence type="predicted"/>
<dbReference type="OrthoDB" id="66844at2157"/>
<dbReference type="SUPFAM" id="SSF55961">
    <property type="entry name" value="Bet v1-like"/>
    <property type="match status" value="1"/>
</dbReference>
<dbReference type="InterPro" id="IPR019587">
    <property type="entry name" value="Polyketide_cyclase/dehydratase"/>
</dbReference>
<accession>A0A5P9P5U8</accession>
<name>A0A5P9P5U8_9EURY</name>
<keyword evidence="2" id="KW-1185">Reference proteome</keyword>
<dbReference type="AlphaFoldDB" id="A0A5P9P5U8"/>
<organism evidence="1 2">
    <name type="scientific">Natronorubrum aibiense</name>
    <dbReference type="NCBI Taxonomy" id="348826"/>
    <lineage>
        <taxon>Archaea</taxon>
        <taxon>Methanobacteriati</taxon>
        <taxon>Methanobacteriota</taxon>
        <taxon>Stenosarchaea group</taxon>
        <taxon>Halobacteria</taxon>
        <taxon>Halobacteriales</taxon>
        <taxon>Natrialbaceae</taxon>
        <taxon>Natronorubrum</taxon>
    </lineage>
</organism>
<dbReference type="KEGG" id="nas:GCU68_13630"/>
<protein>
    <submittedName>
        <fullName evidence="1">SRPBCC family protein</fullName>
    </submittedName>
</protein>
<dbReference type="Pfam" id="PF10604">
    <property type="entry name" value="Polyketide_cyc2"/>
    <property type="match status" value="1"/>
</dbReference>
<dbReference type="Proteomes" id="UP000326170">
    <property type="component" value="Chromosome"/>
</dbReference>
<evidence type="ECO:0000313" key="2">
    <source>
        <dbReference type="Proteomes" id="UP000326170"/>
    </source>
</evidence>
<dbReference type="EMBL" id="CP045488">
    <property type="protein sequence ID" value="QFU83508.1"/>
    <property type="molecule type" value="Genomic_DNA"/>
</dbReference>
<gene>
    <name evidence="1" type="ORF">GCU68_13630</name>
</gene>
<dbReference type="Gene3D" id="3.30.530.20">
    <property type="match status" value="1"/>
</dbReference>
<sequence length="137" mass="15240">MTRLQTAHTPDGRRLEASHVLSVPADDAWELLADTTRWPDWMPLVNGVEATDRRVQTGTTGRIRVSGVWLPFRITDCSRSDRRWRWHLSGMPSGAYRVDALEESRCRVAVELPPHAVGAAPVSLRALESLESALGAE</sequence>
<dbReference type="GeneID" id="42302103"/>
<dbReference type="InterPro" id="IPR023393">
    <property type="entry name" value="START-like_dom_sf"/>
</dbReference>